<dbReference type="InterPro" id="IPR001752">
    <property type="entry name" value="Kinesin_motor_dom"/>
</dbReference>
<dbReference type="Pfam" id="PF22923">
    <property type="entry name" value="KIF2A-like_1st"/>
    <property type="match status" value="1"/>
</dbReference>
<comment type="subcellular location">
    <subcellularLocation>
        <location evidence="1">Cytoplasm</location>
        <location evidence="1">Cytoskeleton</location>
    </subcellularLocation>
</comment>
<reference evidence="11" key="1">
    <citation type="submission" date="2016-01" db="EMBL/GenBank/DDBJ databases">
        <title>Reference transcriptome for the parasite Schistocephalus solidus: insights into the molecular evolution of parasitism.</title>
        <authorList>
            <person name="Hebert F.O."/>
            <person name="Grambauer S."/>
            <person name="Barber I."/>
            <person name="Landry C.R."/>
            <person name="Aubin-Horth N."/>
        </authorList>
    </citation>
    <scope>NUCLEOTIDE SEQUENCE</scope>
</reference>
<dbReference type="SMART" id="SM00129">
    <property type="entry name" value="KISc"/>
    <property type="match status" value="1"/>
</dbReference>
<dbReference type="EMBL" id="GEEE01014531">
    <property type="protein sequence ID" value="JAP48694.1"/>
    <property type="molecule type" value="Transcribed_RNA"/>
</dbReference>
<dbReference type="PROSITE" id="PS50067">
    <property type="entry name" value="KINESIN_MOTOR_2"/>
    <property type="match status" value="1"/>
</dbReference>
<dbReference type="InterPro" id="IPR027640">
    <property type="entry name" value="Kinesin-like_fam"/>
</dbReference>
<dbReference type="InterPro" id="IPR036961">
    <property type="entry name" value="Kinesin_motor_dom_sf"/>
</dbReference>
<evidence type="ECO:0000256" key="5">
    <source>
        <dbReference type="ARBA" id="ARBA00022840"/>
    </source>
</evidence>
<dbReference type="GO" id="GO:0007018">
    <property type="term" value="P:microtubule-based movement"/>
    <property type="evidence" value="ECO:0007669"/>
    <property type="project" value="InterPro"/>
</dbReference>
<comment type="similarity">
    <text evidence="9">Belongs to the TRAFAC class myosin-kinesin ATPase superfamily. Kinesin family.</text>
</comment>
<dbReference type="SUPFAM" id="SSF52540">
    <property type="entry name" value="P-loop containing nucleoside triphosphate hydrolases"/>
    <property type="match status" value="1"/>
</dbReference>
<sequence>MAGGECAGSKAPTLVQILRSDGSIQNAFLRSVQTEHNSVTVMWHENNRNRIKVLSIDALLKLNPSLIYYKGHFYTHCSDETCPRGLSEFINKEYSKRVCQDYPFSGGSEFDATVPGPDASLSSARRSADDSLHTSYSASCFSITGKNCNSSTHLTTLSGRSTKTDFTDANSLHSDPHRSSIKIEKPLGRHSRITVCVRKRPLNIQEKASGDIEIVDTSTPGLIVVSEPRYRVDFVEFVEKQSFRFDCTFDQHTTTKEVYDKTAAPLLRSIFQGAMATCFAYGQTGSGKTYTMSGPPDMQVGYPVFSEGLQGMVVSDLFKQLAASNLTATYCITVAFF</sequence>
<gene>
    <name evidence="11" type="primary">KIF2C</name>
    <name evidence="11" type="ORF">TR120464</name>
</gene>
<name>A0A0X3P9T8_SCHSO</name>
<evidence type="ECO:0000256" key="9">
    <source>
        <dbReference type="PROSITE-ProRule" id="PRU00283"/>
    </source>
</evidence>
<evidence type="ECO:0000256" key="7">
    <source>
        <dbReference type="ARBA" id="ARBA00023175"/>
    </source>
</evidence>
<proteinExistence type="inferred from homology"/>
<dbReference type="GO" id="GO:0003777">
    <property type="term" value="F:microtubule motor activity"/>
    <property type="evidence" value="ECO:0007669"/>
    <property type="project" value="InterPro"/>
</dbReference>
<keyword evidence="8" id="KW-0206">Cytoskeleton</keyword>
<dbReference type="GO" id="GO:0005524">
    <property type="term" value="F:ATP binding"/>
    <property type="evidence" value="ECO:0007669"/>
    <property type="project" value="UniProtKB-UniRule"/>
</dbReference>
<evidence type="ECO:0000256" key="8">
    <source>
        <dbReference type="ARBA" id="ARBA00023212"/>
    </source>
</evidence>
<dbReference type="PANTHER" id="PTHR47971">
    <property type="entry name" value="KINESIN-RELATED PROTEIN 6"/>
    <property type="match status" value="1"/>
</dbReference>
<evidence type="ECO:0000313" key="11">
    <source>
        <dbReference type="EMBL" id="JAP48694.1"/>
    </source>
</evidence>
<keyword evidence="4 9" id="KW-0547">Nucleotide-binding</keyword>
<dbReference type="PANTHER" id="PTHR47971:SF8">
    <property type="entry name" value="KINESIN-LIKE PROTEIN"/>
    <property type="match status" value="1"/>
</dbReference>
<keyword evidence="5 9" id="KW-0067">ATP-binding</keyword>
<accession>A0A0X3P9T8</accession>
<organism evidence="11">
    <name type="scientific">Schistocephalus solidus</name>
    <name type="common">Tapeworm</name>
    <dbReference type="NCBI Taxonomy" id="70667"/>
    <lineage>
        <taxon>Eukaryota</taxon>
        <taxon>Metazoa</taxon>
        <taxon>Spiralia</taxon>
        <taxon>Lophotrochozoa</taxon>
        <taxon>Platyhelminthes</taxon>
        <taxon>Cestoda</taxon>
        <taxon>Eucestoda</taxon>
        <taxon>Diphyllobothriidea</taxon>
        <taxon>Diphyllobothriidae</taxon>
        <taxon>Schistocephalus</taxon>
    </lineage>
</organism>
<evidence type="ECO:0000256" key="6">
    <source>
        <dbReference type="ARBA" id="ARBA00023054"/>
    </source>
</evidence>
<dbReference type="EMBL" id="GEEE01020152">
    <property type="protein sequence ID" value="JAP43073.1"/>
    <property type="molecule type" value="Transcribed_RNA"/>
</dbReference>
<keyword evidence="6" id="KW-0175">Coiled coil</keyword>
<dbReference type="GO" id="GO:0007019">
    <property type="term" value="P:microtubule depolymerization"/>
    <property type="evidence" value="ECO:0007669"/>
    <property type="project" value="TreeGrafter"/>
</dbReference>
<protein>
    <submittedName>
        <fullName evidence="11">Kinesin-like protein KIF2C</fullName>
    </submittedName>
</protein>
<keyword evidence="3" id="KW-0493">Microtubule</keyword>
<dbReference type="InterPro" id="IPR054473">
    <property type="entry name" value="KIF2A-like_N"/>
</dbReference>
<dbReference type="Gene3D" id="3.40.850.10">
    <property type="entry name" value="Kinesin motor domain"/>
    <property type="match status" value="1"/>
</dbReference>
<evidence type="ECO:0000256" key="2">
    <source>
        <dbReference type="ARBA" id="ARBA00022490"/>
    </source>
</evidence>
<evidence type="ECO:0000256" key="3">
    <source>
        <dbReference type="ARBA" id="ARBA00022701"/>
    </source>
</evidence>
<dbReference type="Pfam" id="PF00225">
    <property type="entry name" value="Kinesin"/>
    <property type="match status" value="1"/>
</dbReference>
<dbReference type="GO" id="GO:0008017">
    <property type="term" value="F:microtubule binding"/>
    <property type="evidence" value="ECO:0007669"/>
    <property type="project" value="InterPro"/>
</dbReference>
<feature type="binding site" evidence="9">
    <location>
        <begin position="282"/>
        <end position="289"/>
    </location>
    <ligand>
        <name>ATP</name>
        <dbReference type="ChEBI" id="CHEBI:30616"/>
    </ligand>
</feature>
<keyword evidence="7 9" id="KW-0505">Motor protein</keyword>
<evidence type="ECO:0000256" key="1">
    <source>
        <dbReference type="ARBA" id="ARBA00004245"/>
    </source>
</evidence>
<evidence type="ECO:0000256" key="4">
    <source>
        <dbReference type="ARBA" id="ARBA00022741"/>
    </source>
</evidence>
<dbReference type="GO" id="GO:0005874">
    <property type="term" value="C:microtubule"/>
    <property type="evidence" value="ECO:0007669"/>
    <property type="project" value="UniProtKB-KW"/>
</dbReference>
<keyword evidence="2" id="KW-0963">Cytoplasm</keyword>
<evidence type="ECO:0000259" key="10">
    <source>
        <dbReference type="PROSITE" id="PS50067"/>
    </source>
</evidence>
<dbReference type="InterPro" id="IPR027417">
    <property type="entry name" value="P-loop_NTPase"/>
</dbReference>
<dbReference type="AlphaFoldDB" id="A0A0X3P9T8"/>
<feature type="domain" description="Kinesin motor" evidence="10">
    <location>
        <begin position="192"/>
        <end position="337"/>
    </location>
</feature>